<comment type="caution">
    <text evidence="3">The sequence shown here is derived from an EMBL/GenBank/DDBJ whole genome shotgun (WGS) entry which is preliminary data.</text>
</comment>
<dbReference type="InParanoid" id="A0A1C7NC65"/>
<evidence type="ECO:0000313" key="3">
    <source>
        <dbReference type="EMBL" id="OBZ86717.1"/>
    </source>
</evidence>
<dbReference type="EMBL" id="LUGH01000277">
    <property type="protein sequence ID" value="OBZ86717.1"/>
    <property type="molecule type" value="Genomic_DNA"/>
</dbReference>
<dbReference type="Proteomes" id="UP000093000">
    <property type="component" value="Unassembled WGS sequence"/>
</dbReference>
<dbReference type="PANTHER" id="PTHR38110:SF1">
    <property type="entry name" value="THIOESTERASE DOMAIN-CONTAINING PROTEIN"/>
    <property type="match status" value="1"/>
</dbReference>
<feature type="domain" description="Acyl-CoA thioesterase-like N-terminal HotDog" evidence="1">
    <location>
        <begin position="31"/>
        <end position="109"/>
    </location>
</feature>
<dbReference type="OrthoDB" id="2532955at2759"/>
<sequence length="317" mass="35894">MSNYNFDKATINQFLGRTKTGAFVFKGAADAKWSIGNVPNGGKRQIGYVIAVMLDAVIQHFSTKQQVDPVALNCFFFNKTLPGHLILEIDELKMSKKGYCVVRCILKQKKDLTALDNLNEYNPSEWQDKVQGIFTMGNMDNEQGVTNFYKTLEPPNVNTLSPYKYFFMGEFLDVKFDMNNISTDENVPGKPEVTQLIGFSDGRPVDFKSIPYWCDMFIPPPMLLGPKVLNGQVWCPTMQLEVLFKRRPSGKKVIAHYIANHIINGRFDVTGEIWSEEGDIFALTRHQCLIVPWSRNSSDSSLAQKRSEALKAQANKL</sequence>
<proteinExistence type="predicted"/>
<organism evidence="3 4">
    <name type="scientific">Choanephora cucurbitarum</name>
    <dbReference type="NCBI Taxonomy" id="101091"/>
    <lineage>
        <taxon>Eukaryota</taxon>
        <taxon>Fungi</taxon>
        <taxon>Fungi incertae sedis</taxon>
        <taxon>Mucoromycota</taxon>
        <taxon>Mucoromycotina</taxon>
        <taxon>Mucoromycetes</taxon>
        <taxon>Mucorales</taxon>
        <taxon>Mucorineae</taxon>
        <taxon>Choanephoraceae</taxon>
        <taxon>Choanephoroideae</taxon>
        <taxon>Choanephora</taxon>
    </lineage>
</organism>
<accession>A0A1C7NC65</accession>
<gene>
    <name evidence="3" type="ORF">A0J61_05225</name>
</gene>
<dbReference type="Gene3D" id="2.40.160.210">
    <property type="entry name" value="Acyl-CoA thioesterase, double hotdog domain"/>
    <property type="match status" value="1"/>
</dbReference>
<dbReference type="Pfam" id="PF20789">
    <property type="entry name" value="4HBT_3C"/>
    <property type="match status" value="1"/>
</dbReference>
<dbReference type="InterPro" id="IPR029069">
    <property type="entry name" value="HotDog_dom_sf"/>
</dbReference>
<evidence type="ECO:0000259" key="1">
    <source>
        <dbReference type="Pfam" id="PF13622"/>
    </source>
</evidence>
<dbReference type="InterPro" id="IPR042171">
    <property type="entry name" value="Acyl-CoA_hotdog"/>
</dbReference>
<dbReference type="Pfam" id="PF13622">
    <property type="entry name" value="4HBT_3"/>
    <property type="match status" value="1"/>
</dbReference>
<dbReference type="AlphaFoldDB" id="A0A1C7NC65"/>
<evidence type="ECO:0008006" key="5">
    <source>
        <dbReference type="Google" id="ProtNLM"/>
    </source>
</evidence>
<evidence type="ECO:0000313" key="4">
    <source>
        <dbReference type="Proteomes" id="UP000093000"/>
    </source>
</evidence>
<dbReference type="InterPro" id="IPR049449">
    <property type="entry name" value="TesB_ACOT8-like_N"/>
</dbReference>
<dbReference type="InterPro" id="IPR052389">
    <property type="entry name" value="Sec_Metab_Biosynth-Assoc"/>
</dbReference>
<protein>
    <recommendedName>
        <fullName evidence="5">Thioesterase family protein</fullName>
    </recommendedName>
</protein>
<reference evidence="3 4" key="1">
    <citation type="submission" date="2016-03" db="EMBL/GenBank/DDBJ databases">
        <title>Choanephora cucurbitarum.</title>
        <authorList>
            <person name="Min B."/>
            <person name="Park H."/>
            <person name="Park J.-H."/>
            <person name="Shin H.-D."/>
            <person name="Choi I.-G."/>
        </authorList>
    </citation>
    <scope>NUCLEOTIDE SEQUENCE [LARGE SCALE GENOMIC DNA]</scope>
    <source>
        <strain evidence="3 4">KUS-F28377</strain>
    </source>
</reference>
<dbReference type="STRING" id="101091.A0A1C7NC65"/>
<keyword evidence="4" id="KW-1185">Reference proteome</keyword>
<dbReference type="InterPro" id="IPR049450">
    <property type="entry name" value="ACOT8-like_C"/>
</dbReference>
<feature type="domain" description="Acyl-CoA thioesterase-like C-terminal" evidence="2">
    <location>
        <begin position="182"/>
        <end position="290"/>
    </location>
</feature>
<evidence type="ECO:0000259" key="2">
    <source>
        <dbReference type="Pfam" id="PF20789"/>
    </source>
</evidence>
<name>A0A1C7NC65_9FUNG</name>
<dbReference type="SUPFAM" id="SSF54637">
    <property type="entry name" value="Thioesterase/thiol ester dehydrase-isomerase"/>
    <property type="match status" value="1"/>
</dbReference>
<dbReference type="PANTHER" id="PTHR38110">
    <property type="entry name" value="CHROMOSOME 23, WHOLE GENOME SHOTGUN SEQUENCE"/>
    <property type="match status" value="1"/>
</dbReference>